<keyword evidence="3" id="KW-0813">Transport</keyword>
<dbReference type="AlphaFoldDB" id="A0A1Y0HHB6"/>
<dbReference type="GO" id="GO:0030288">
    <property type="term" value="C:outer membrane-bounded periplasmic space"/>
    <property type="evidence" value="ECO:0007669"/>
    <property type="project" value="InterPro"/>
</dbReference>
<dbReference type="RefSeq" id="WP_087437585.1">
    <property type="nucleotide sequence ID" value="NZ_CP021416.1"/>
</dbReference>
<name>A0A1Y0HHB6_9BACT</name>
<evidence type="ECO:0000313" key="14">
    <source>
        <dbReference type="Proteomes" id="UP000196005"/>
    </source>
</evidence>
<accession>A0A1Y0HHB6</accession>
<evidence type="ECO:0000256" key="3">
    <source>
        <dbReference type="ARBA" id="ARBA00022448"/>
    </source>
</evidence>
<dbReference type="InterPro" id="IPR003538">
    <property type="entry name" value="TonB"/>
</dbReference>
<keyword evidence="14" id="KW-1185">Reference proteome</keyword>
<proteinExistence type="inferred from homology"/>
<evidence type="ECO:0000256" key="5">
    <source>
        <dbReference type="ARBA" id="ARBA00022519"/>
    </source>
</evidence>
<keyword evidence="6 11" id="KW-0812">Transmembrane</keyword>
<evidence type="ECO:0000256" key="11">
    <source>
        <dbReference type="SAM" id="Phobius"/>
    </source>
</evidence>
<protein>
    <recommendedName>
        <fullName evidence="12">TonB C-terminal domain-containing protein</fullName>
    </recommendedName>
</protein>
<dbReference type="Gene3D" id="3.30.1150.10">
    <property type="match status" value="1"/>
</dbReference>
<evidence type="ECO:0000256" key="8">
    <source>
        <dbReference type="ARBA" id="ARBA00022989"/>
    </source>
</evidence>
<dbReference type="GO" id="GO:0098797">
    <property type="term" value="C:plasma membrane protein complex"/>
    <property type="evidence" value="ECO:0007669"/>
    <property type="project" value="TreeGrafter"/>
</dbReference>
<dbReference type="SUPFAM" id="SSF74653">
    <property type="entry name" value="TolA/TonB C-terminal domain"/>
    <property type="match status" value="1"/>
</dbReference>
<dbReference type="Proteomes" id="UP000196005">
    <property type="component" value="Chromosome"/>
</dbReference>
<evidence type="ECO:0000256" key="6">
    <source>
        <dbReference type="ARBA" id="ARBA00022692"/>
    </source>
</evidence>
<comment type="similarity">
    <text evidence="2">Belongs to the TonB family.</text>
</comment>
<keyword evidence="9 11" id="KW-0472">Membrane</keyword>
<dbReference type="GO" id="GO:0031992">
    <property type="term" value="F:energy transducer activity"/>
    <property type="evidence" value="ECO:0007669"/>
    <property type="project" value="InterPro"/>
</dbReference>
<dbReference type="PROSITE" id="PS52015">
    <property type="entry name" value="TONB_CTD"/>
    <property type="match status" value="1"/>
</dbReference>
<dbReference type="EMBL" id="CP021416">
    <property type="protein sequence ID" value="ARU47497.1"/>
    <property type="molecule type" value="Genomic_DNA"/>
</dbReference>
<evidence type="ECO:0000256" key="2">
    <source>
        <dbReference type="ARBA" id="ARBA00006555"/>
    </source>
</evidence>
<reference evidence="14" key="1">
    <citation type="submission" date="2017-05" db="EMBL/GenBank/DDBJ databases">
        <title>Dechlorination kinetics govern the competition between two new strains of the genus Sulfurospirillum.</title>
        <authorList>
            <person name="Buttet G.F."/>
            <person name="Murray A.M."/>
            <person name="Goris T."/>
            <person name="Burion M."/>
            <person name="Lin B."/>
            <person name="Rolle M."/>
            <person name="Maillard J."/>
        </authorList>
    </citation>
    <scope>NUCLEOTIDE SEQUENCE [LARGE SCALE GENOMIC DNA]</scope>
    <source>
        <strain evidence="14">SL2-1</strain>
    </source>
</reference>
<comment type="subcellular location">
    <subcellularLocation>
        <location evidence="1">Cell inner membrane</location>
        <topology evidence="1">Single-pass membrane protein</topology>
        <orientation evidence="1">Periplasmic side</orientation>
    </subcellularLocation>
</comment>
<evidence type="ECO:0000259" key="12">
    <source>
        <dbReference type="PROSITE" id="PS52015"/>
    </source>
</evidence>
<dbReference type="Pfam" id="PF03544">
    <property type="entry name" value="TonB_C"/>
    <property type="match status" value="1"/>
</dbReference>
<keyword evidence="4" id="KW-1003">Cell membrane</keyword>
<keyword evidence="8 11" id="KW-1133">Transmembrane helix</keyword>
<feature type="transmembrane region" description="Helical" evidence="11">
    <location>
        <begin position="7"/>
        <end position="24"/>
    </location>
</feature>
<dbReference type="InterPro" id="IPR051045">
    <property type="entry name" value="TonB-dependent_transducer"/>
</dbReference>
<feature type="domain" description="TonB C-terminal" evidence="12">
    <location>
        <begin position="136"/>
        <end position="224"/>
    </location>
</feature>
<sequence>MKRYIHAFTVSLIVYLIGGFALMYHTSFIHKPALADLSKDVMAITLYEPKKEEPELHPTTPPPPSPPTLTHTPQKNVAKKESKTLPNALVKKEAMVVSQESKHSDLEEQTVTKEVKAEAMSSEASSKEALHVKQKEYLENLKRRINEHKTYPKIAQNSHIEGKVMIEFTISPRGELLSLVILEGKKIFHKATEDAVQKSFPFPLNDDLFTSVMTFQIELSYSLL</sequence>
<evidence type="ECO:0000256" key="4">
    <source>
        <dbReference type="ARBA" id="ARBA00022475"/>
    </source>
</evidence>
<dbReference type="PRINTS" id="PR01374">
    <property type="entry name" value="TONBPROTEIN"/>
</dbReference>
<evidence type="ECO:0000256" key="7">
    <source>
        <dbReference type="ARBA" id="ARBA00022927"/>
    </source>
</evidence>
<dbReference type="GO" id="GO:0055085">
    <property type="term" value="P:transmembrane transport"/>
    <property type="evidence" value="ECO:0007669"/>
    <property type="project" value="InterPro"/>
</dbReference>
<dbReference type="InterPro" id="IPR006260">
    <property type="entry name" value="TonB/TolA_C"/>
</dbReference>
<dbReference type="OrthoDB" id="1039448at2"/>
<keyword evidence="5" id="KW-0997">Cell inner membrane</keyword>
<dbReference type="KEGG" id="suls:Sdiek1_0314"/>
<organism evidence="13 14">
    <name type="scientific">Sulfurospirillum diekertiae</name>
    <dbReference type="NCBI Taxonomy" id="1854492"/>
    <lineage>
        <taxon>Bacteria</taxon>
        <taxon>Pseudomonadati</taxon>
        <taxon>Campylobacterota</taxon>
        <taxon>Epsilonproteobacteria</taxon>
        <taxon>Campylobacterales</taxon>
        <taxon>Sulfurospirillaceae</taxon>
        <taxon>Sulfurospirillum</taxon>
    </lineage>
</organism>
<gene>
    <name evidence="13" type="ORF">Sdiek1_0314</name>
</gene>
<feature type="region of interest" description="Disordered" evidence="10">
    <location>
        <begin position="49"/>
        <end position="83"/>
    </location>
</feature>
<dbReference type="InterPro" id="IPR037682">
    <property type="entry name" value="TonB_C"/>
</dbReference>
<dbReference type="GO" id="GO:0015891">
    <property type="term" value="P:siderophore transport"/>
    <property type="evidence" value="ECO:0007669"/>
    <property type="project" value="InterPro"/>
</dbReference>
<evidence type="ECO:0000313" key="13">
    <source>
        <dbReference type="EMBL" id="ARU47497.1"/>
    </source>
</evidence>
<evidence type="ECO:0000256" key="10">
    <source>
        <dbReference type="SAM" id="MobiDB-lite"/>
    </source>
</evidence>
<evidence type="ECO:0000256" key="1">
    <source>
        <dbReference type="ARBA" id="ARBA00004383"/>
    </source>
</evidence>
<dbReference type="NCBIfam" id="TIGR01352">
    <property type="entry name" value="tonB_Cterm"/>
    <property type="match status" value="1"/>
</dbReference>
<dbReference type="PANTHER" id="PTHR33446:SF2">
    <property type="entry name" value="PROTEIN TONB"/>
    <property type="match status" value="1"/>
</dbReference>
<keyword evidence="7" id="KW-0653">Protein transport</keyword>
<evidence type="ECO:0000256" key="9">
    <source>
        <dbReference type="ARBA" id="ARBA00023136"/>
    </source>
</evidence>
<dbReference type="GO" id="GO:0015031">
    <property type="term" value="P:protein transport"/>
    <property type="evidence" value="ECO:0007669"/>
    <property type="project" value="UniProtKB-KW"/>
</dbReference>
<dbReference type="PANTHER" id="PTHR33446">
    <property type="entry name" value="PROTEIN TONB-RELATED"/>
    <property type="match status" value="1"/>
</dbReference>